<dbReference type="AlphaFoldDB" id="A0AB36FP33"/>
<dbReference type="RefSeq" id="WP_069945297.1">
    <property type="nucleotide sequence ID" value="NZ_MIPW01000063.1"/>
</dbReference>
<dbReference type="Gene3D" id="1.25.40.10">
    <property type="entry name" value="Tetratricopeptide repeat domain"/>
    <property type="match status" value="1"/>
</dbReference>
<protein>
    <submittedName>
        <fullName evidence="1">Uncharacterized protein</fullName>
    </submittedName>
</protein>
<organism evidence="1 2">
    <name type="scientific">Alteromonas macleodii</name>
    <name type="common">Pseudoalteromonas macleodii</name>
    <dbReference type="NCBI Taxonomy" id="28108"/>
    <lineage>
        <taxon>Bacteria</taxon>
        <taxon>Pseudomonadati</taxon>
        <taxon>Pseudomonadota</taxon>
        <taxon>Gammaproteobacteria</taxon>
        <taxon>Alteromonadales</taxon>
        <taxon>Alteromonadaceae</taxon>
        <taxon>Alteromonas/Salinimonas group</taxon>
        <taxon>Alteromonas</taxon>
    </lineage>
</organism>
<keyword evidence="2" id="KW-1185">Reference proteome</keyword>
<reference evidence="1 2" key="1">
    <citation type="submission" date="2016-09" db="EMBL/GenBank/DDBJ databases">
        <title>Draft Genome Sequence of four Alteromonas macleodii strains isolated from copper coupons and grown long-term at elevated copper levels.</title>
        <authorList>
            <person name="Cusick K."/>
            <person name="Dale J."/>
            <person name="Little B."/>
            <person name="Biffinger J."/>
        </authorList>
    </citation>
    <scope>NUCLEOTIDE SEQUENCE [LARGE SCALE GENOMIC DNA]</scope>
    <source>
        <strain evidence="1 2">KCP01</strain>
    </source>
</reference>
<dbReference type="SUPFAM" id="SSF48452">
    <property type="entry name" value="TPR-like"/>
    <property type="match status" value="1"/>
</dbReference>
<sequence length="224" mass="25649">MKNTDHHISSDVIKMRDAIAQMHLDQGIALSERFHAMMSKFRGFHDPTFNLCENEQLLADMLEFEKNVCLLDMLESFYGYIARLYLQTGNTKQCVSYALAALELLKKNGDKEGVWATYMVICDCSLANSASSIAMEYYAKASDLQSGAAMDPQIVIGIKQNPNNNAVEMRKLLKSKQRPSSLRYFKSEDTKLDEQQLRFIMVSQHVSRQTARKWKREADALFKQ</sequence>
<evidence type="ECO:0000313" key="1">
    <source>
        <dbReference type="EMBL" id="OES24785.1"/>
    </source>
</evidence>
<dbReference type="Proteomes" id="UP000095392">
    <property type="component" value="Unassembled WGS sequence"/>
</dbReference>
<accession>A0AB36FP33</accession>
<dbReference type="InterPro" id="IPR011990">
    <property type="entry name" value="TPR-like_helical_dom_sf"/>
</dbReference>
<gene>
    <name evidence="1" type="ORF">BFV95_4544</name>
</gene>
<dbReference type="EMBL" id="MIPY01000058">
    <property type="protein sequence ID" value="OES24785.1"/>
    <property type="molecule type" value="Genomic_DNA"/>
</dbReference>
<evidence type="ECO:0000313" key="2">
    <source>
        <dbReference type="Proteomes" id="UP000095392"/>
    </source>
</evidence>
<proteinExistence type="predicted"/>
<name>A0AB36FP33_ALTMA</name>
<comment type="caution">
    <text evidence="1">The sequence shown here is derived from an EMBL/GenBank/DDBJ whole genome shotgun (WGS) entry which is preliminary data.</text>
</comment>